<gene>
    <name evidence="2" type="ORF">ASPGLDRAFT_53016</name>
</gene>
<dbReference type="AlphaFoldDB" id="A0A1L9V5D6"/>
<dbReference type="Proteomes" id="UP000184300">
    <property type="component" value="Unassembled WGS sequence"/>
</dbReference>
<reference evidence="3" key="1">
    <citation type="journal article" date="2017" name="Genome Biol.">
        <title>Comparative genomics reveals high biological diversity and specific adaptations in the industrially and medically important fungal genus Aspergillus.</title>
        <authorList>
            <person name="de Vries R.P."/>
            <person name="Riley R."/>
            <person name="Wiebenga A."/>
            <person name="Aguilar-Osorio G."/>
            <person name="Amillis S."/>
            <person name="Uchima C.A."/>
            <person name="Anderluh G."/>
            <person name="Asadollahi M."/>
            <person name="Askin M."/>
            <person name="Barry K."/>
            <person name="Battaglia E."/>
            <person name="Bayram O."/>
            <person name="Benocci T."/>
            <person name="Braus-Stromeyer S.A."/>
            <person name="Caldana C."/>
            <person name="Canovas D."/>
            <person name="Cerqueira G.C."/>
            <person name="Chen F."/>
            <person name="Chen W."/>
            <person name="Choi C."/>
            <person name="Clum A."/>
            <person name="Dos Santos R.A."/>
            <person name="Damasio A.R."/>
            <person name="Diallinas G."/>
            <person name="Emri T."/>
            <person name="Fekete E."/>
            <person name="Flipphi M."/>
            <person name="Freyberg S."/>
            <person name="Gallo A."/>
            <person name="Gournas C."/>
            <person name="Habgood R."/>
            <person name="Hainaut M."/>
            <person name="Harispe M.L."/>
            <person name="Henrissat B."/>
            <person name="Hilden K.S."/>
            <person name="Hope R."/>
            <person name="Hossain A."/>
            <person name="Karabika E."/>
            <person name="Karaffa L."/>
            <person name="Karanyi Z."/>
            <person name="Krasevec N."/>
            <person name="Kuo A."/>
            <person name="Kusch H."/>
            <person name="LaButti K."/>
            <person name="Lagendijk E.L."/>
            <person name="Lapidus A."/>
            <person name="Levasseur A."/>
            <person name="Lindquist E."/>
            <person name="Lipzen A."/>
            <person name="Logrieco A.F."/>
            <person name="MacCabe A."/>
            <person name="Maekelae M.R."/>
            <person name="Malavazi I."/>
            <person name="Melin P."/>
            <person name="Meyer V."/>
            <person name="Mielnichuk N."/>
            <person name="Miskei M."/>
            <person name="Molnar A.P."/>
            <person name="Mule G."/>
            <person name="Ngan C.Y."/>
            <person name="Orejas M."/>
            <person name="Orosz E."/>
            <person name="Ouedraogo J.P."/>
            <person name="Overkamp K.M."/>
            <person name="Park H.-S."/>
            <person name="Perrone G."/>
            <person name="Piumi F."/>
            <person name="Punt P.J."/>
            <person name="Ram A.F."/>
            <person name="Ramon A."/>
            <person name="Rauscher S."/>
            <person name="Record E."/>
            <person name="Riano-Pachon D.M."/>
            <person name="Robert V."/>
            <person name="Roehrig J."/>
            <person name="Ruller R."/>
            <person name="Salamov A."/>
            <person name="Salih N.S."/>
            <person name="Samson R.A."/>
            <person name="Sandor E."/>
            <person name="Sanguinetti M."/>
            <person name="Schuetze T."/>
            <person name="Sepcic K."/>
            <person name="Shelest E."/>
            <person name="Sherlock G."/>
            <person name="Sophianopoulou V."/>
            <person name="Squina F.M."/>
            <person name="Sun H."/>
            <person name="Susca A."/>
            <person name="Todd R.B."/>
            <person name="Tsang A."/>
            <person name="Unkles S.E."/>
            <person name="van de Wiele N."/>
            <person name="van Rossen-Uffink D."/>
            <person name="Oliveira J.V."/>
            <person name="Vesth T.C."/>
            <person name="Visser J."/>
            <person name="Yu J.-H."/>
            <person name="Zhou M."/>
            <person name="Andersen M.R."/>
            <person name="Archer D.B."/>
            <person name="Baker S.E."/>
            <person name="Benoit I."/>
            <person name="Brakhage A.A."/>
            <person name="Braus G.H."/>
            <person name="Fischer R."/>
            <person name="Frisvad J.C."/>
            <person name="Goldman G.H."/>
            <person name="Houbraken J."/>
            <person name="Oakley B."/>
            <person name="Pocsi I."/>
            <person name="Scazzocchio C."/>
            <person name="Seiboth B."/>
            <person name="vanKuyk P.A."/>
            <person name="Wortman J."/>
            <person name="Dyer P.S."/>
            <person name="Grigoriev I.V."/>
        </authorList>
    </citation>
    <scope>NUCLEOTIDE SEQUENCE [LARGE SCALE GENOMIC DNA]</scope>
    <source>
        <strain evidence="3">CBS 516.65</strain>
    </source>
</reference>
<keyword evidence="3" id="KW-1185">Reference proteome</keyword>
<accession>A0A1L9V5D6</accession>
<dbReference type="OrthoDB" id="4506733at2759"/>
<name>A0A1L9V5D6_ASPGL</name>
<organism evidence="2 3">
    <name type="scientific">Aspergillus glaucus CBS 516.65</name>
    <dbReference type="NCBI Taxonomy" id="1160497"/>
    <lineage>
        <taxon>Eukaryota</taxon>
        <taxon>Fungi</taxon>
        <taxon>Dikarya</taxon>
        <taxon>Ascomycota</taxon>
        <taxon>Pezizomycotina</taxon>
        <taxon>Eurotiomycetes</taxon>
        <taxon>Eurotiomycetidae</taxon>
        <taxon>Eurotiales</taxon>
        <taxon>Aspergillaceae</taxon>
        <taxon>Aspergillus</taxon>
        <taxon>Aspergillus subgen. Aspergillus</taxon>
    </lineage>
</organism>
<dbReference type="EMBL" id="KV878922">
    <property type="protein sequence ID" value="OJJ79130.1"/>
    <property type="molecule type" value="Genomic_DNA"/>
</dbReference>
<feature type="compositionally biased region" description="Polar residues" evidence="1">
    <location>
        <begin position="162"/>
        <end position="177"/>
    </location>
</feature>
<sequence length="189" mass="20726">MGGAKKKGVVRAASPWPNCSYNHKDHNKSAHAAAILTETAELKQIADWTQGLPPWDLFIWFMSSVKDLAAKVHDHASNNGSENHDGQKEVLQQIQDMFDKQTEEMKALQYLMQSLKATNSPPASNPSSHANSYQDVALASHLMSTKSSLVLNWMQGNTNGSIGTNRTLSTSPSSQATPFPLKTDLEIHI</sequence>
<dbReference type="STRING" id="1160497.A0A1L9V5D6"/>
<dbReference type="RefSeq" id="XP_022395828.1">
    <property type="nucleotide sequence ID" value="XM_022547886.1"/>
</dbReference>
<dbReference type="GeneID" id="34464147"/>
<proteinExistence type="predicted"/>
<protein>
    <submittedName>
        <fullName evidence="2">Uncharacterized protein</fullName>
    </submittedName>
</protein>
<feature type="region of interest" description="Disordered" evidence="1">
    <location>
        <begin position="162"/>
        <end position="189"/>
    </location>
</feature>
<evidence type="ECO:0000313" key="3">
    <source>
        <dbReference type="Proteomes" id="UP000184300"/>
    </source>
</evidence>
<evidence type="ECO:0000256" key="1">
    <source>
        <dbReference type="SAM" id="MobiDB-lite"/>
    </source>
</evidence>
<evidence type="ECO:0000313" key="2">
    <source>
        <dbReference type="EMBL" id="OJJ79130.1"/>
    </source>
</evidence>
<dbReference type="VEuPathDB" id="FungiDB:ASPGLDRAFT_53016"/>